<dbReference type="InterPro" id="IPR050546">
    <property type="entry name" value="Glycosyl_Hydrlase_16"/>
</dbReference>
<sequence>MSSFDCNLQYYYLNSHLHSCLHILGSAPADLCTGNNWWGCERTGSATNYINPIQSARLRTVESFAFKYGKIEVEAQMPKGDWLWPAIWLMPKRNAYGQWPASGEIDLVEVKGNENLKKLGAYVGIQQMGQSLHWGPFWPLNGYPKTHVTRNLPDGGKFSDAFHKFGLEWTADSLKFYLDDEETMTVDPGDNGFWDYGGFGAFSSSIDNPWANSQNKLAPFDQEFYIILNVAVGNTRFFSDSLNNSPYPKPWLNTSPQAVKDFYDAKDDWYPTWNADVNNGEDAAMKIRSVRVWAV</sequence>
<dbReference type="InterPro" id="IPR000757">
    <property type="entry name" value="Beta-glucanase-like"/>
</dbReference>
<name>A0A9Q1C7N0_HOLLE</name>
<proteinExistence type="inferred from homology"/>
<reference evidence="3" key="1">
    <citation type="submission" date="2021-10" db="EMBL/GenBank/DDBJ databases">
        <title>Tropical sea cucumber genome reveals ecological adaptation and Cuvierian tubules defense mechanism.</title>
        <authorList>
            <person name="Chen T."/>
        </authorList>
    </citation>
    <scope>NUCLEOTIDE SEQUENCE</scope>
    <source>
        <strain evidence="3">Nanhai2018</strain>
        <tissue evidence="3">Muscle</tissue>
    </source>
</reference>
<gene>
    <name evidence="3" type="ORF">HOLleu_13699</name>
</gene>
<evidence type="ECO:0000256" key="1">
    <source>
        <dbReference type="ARBA" id="ARBA00006865"/>
    </source>
</evidence>
<comment type="similarity">
    <text evidence="1">Belongs to the glycosyl hydrolase 16 family.</text>
</comment>
<dbReference type="Gene3D" id="2.60.120.200">
    <property type="match status" value="1"/>
</dbReference>
<dbReference type="SUPFAM" id="SSF49899">
    <property type="entry name" value="Concanavalin A-like lectins/glucanases"/>
    <property type="match status" value="1"/>
</dbReference>
<comment type="caution">
    <text evidence="3">The sequence shown here is derived from an EMBL/GenBank/DDBJ whole genome shotgun (WGS) entry which is preliminary data.</text>
</comment>
<dbReference type="EMBL" id="JAIZAY010000006">
    <property type="protein sequence ID" value="KAJ8039639.1"/>
    <property type="molecule type" value="Genomic_DNA"/>
</dbReference>
<organism evidence="3 4">
    <name type="scientific">Holothuria leucospilota</name>
    <name type="common">Black long sea cucumber</name>
    <name type="synonym">Mertensiothuria leucospilota</name>
    <dbReference type="NCBI Taxonomy" id="206669"/>
    <lineage>
        <taxon>Eukaryota</taxon>
        <taxon>Metazoa</taxon>
        <taxon>Echinodermata</taxon>
        <taxon>Eleutherozoa</taxon>
        <taxon>Echinozoa</taxon>
        <taxon>Holothuroidea</taxon>
        <taxon>Aspidochirotacea</taxon>
        <taxon>Aspidochirotida</taxon>
        <taxon>Holothuriidae</taxon>
        <taxon>Holothuria</taxon>
    </lineage>
</organism>
<dbReference type="GO" id="GO:0004553">
    <property type="term" value="F:hydrolase activity, hydrolyzing O-glycosyl compounds"/>
    <property type="evidence" value="ECO:0007669"/>
    <property type="project" value="InterPro"/>
</dbReference>
<evidence type="ECO:0000313" key="3">
    <source>
        <dbReference type="EMBL" id="KAJ8039639.1"/>
    </source>
</evidence>
<feature type="domain" description="GH16" evidence="2">
    <location>
        <begin position="1"/>
        <end position="295"/>
    </location>
</feature>
<accession>A0A9Q1C7N0</accession>
<keyword evidence="4" id="KW-1185">Reference proteome</keyword>
<dbReference type="PROSITE" id="PS51762">
    <property type="entry name" value="GH16_2"/>
    <property type="match status" value="1"/>
</dbReference>
<dbReference type="InterPro" id="IPR013320">
    <property type="entry name" value="ConA-like_dom_sf"/>
</dbReference>
<protein>
    <submittedName>
        <fullName evidence="3">Beta-1,3-glucan-binding protein</fullName>
    </submittedName>
</protein>
<dbReference type="OrthoDB" id="4781at2759"/>
<dbReference type="AlphaFoldDB" id="A0A9Q1C7N0"/>
<evidence type="ECO:0000259" key="2">
    <source>
        <dbReference type="PROSITE" id="PS51762"/>
    </source>
</evidence>
<dbReference type="PANTHER" id="PTHR10963:SF55">
    <property type="entry name" value="GLYCOSIDE HYDROLASE FAMILY 16 PROTEIN"/>
    <property type="match status" value="1"/>
</dbReference>
<dbReference type="PANTHER" id="PTHR10963">
    <property type="entry name" value="GLYCOSYL HYDROLASE-RELATED"/>
    <property type="match status" value="1"/>
</dbReference>
<evidence type="ECO:0000313" key="4">
    <source>
        <dbReference type="Proteomes" id="UP001152320"/>
    </source>
</evidence>
<dbReference type="GO" id="GO:0005975">
    <property type="term" value="P:carbohydrate metabolic process"/>
    <property type="evidence" value="ECO:0007669"/>
    <property type="project" value="InterPro"/>
</dbReference>
<dbReference type="Proteomes" id="UP001152320">
    <property type="component" value="Chromosome 6"/>
</dbReference>
<dbReference type="Pfam" id="PF00722">
    <property type="entry name" value="Glyco_hydro_16"/>
    <property type="match status" value="1"/>
</dbReference>